<name>A0A0C9WI53_9AGAR</name>
<reference evidence="3" key="2">
    <citation type="submission" date="2015-01" db="EMBL/GenBank/DDBJ databases">
        <title>Evolutionary Origins and Diversification of the Mycorrhizal Mutualists.</title>
        <authorList>
            <consortium name="DOE Joint Genome Institute"/>
            <consortium name="Mycorrhizal Genomics Consortium"/>
            <person name="Kohler A."/>
            <person name="Kuo A."/>
            <person name="Nagy L.G."/>
            <person name="Floudas D."/>
            <person name="Copeland A."/>
            <person name="Barry K.W."/>
            <person name="Cichocki N."/>
            <person name="Veneault-Fourrey C."/>
            <person name="LaButti K."/>
            <person name="Lindquist E.A."/>
            <person name="Lipzen A."/>
            <person name="Lundell T."/>
            <person name="Morin E."/>
            <person name="Murat C."/>
            <person name="Riley R."/>
            <person name="Ohm R."/>
            <person name="Sun H."/>
            <person name="Tunlid A."/>
            <person name="Henrissat B."/>
            <person name="Grigoriev I.V."/>
            <person name="Hibbett D.S."/>
            <person name="Martin F."/>
        </authorList>
    </citation>
    <scope>NUCLEOTIDE SEQUENCE [LARGE SCALE GENOMIC DNA]</scope>
    <source>
        <strain evidence="3">LaAM-08-1</strain>
    </source>
</reference>
<dbReference type="AlphaFoldDB" id="A0A0C9WI53"/>
<dbReference type="HOGENOM" id="CLU_2498209_0_0_1"/>
<gene>
    <name evidence="2" type="ORF">K443DRAFT_113749</name>
</gene>
<evidence type="ECO:0000313" key="2">
    <source>
        <dbReference type="EMBL" id="KIJ92344.1"/>
    </source>
</evidence>
<evidence type="ECO:0000256" key="1">
    <source>
        <dbReference type="SAM" id="MobiDB-lite"/>
    </source>
</evidence>
<dbReference type="EMBL" id="KN838917">
    <property type="protein sequence ID" value="KIJ92344.1"/>
    <property type="molecule type" value="Genomic_DNA"/>
</dbReference>
<dbReference type="Proteomes" id="UP000054477">
    <property type="component" value="Unassembled WGS sequence"/>
</dbReference>
<organism evidence="2 3">
    <name type="scientific">Laccaria amethystina LaAM-08-1</name>
    <dbReference type="NCBI Taxonomy" id="1095629"/>
    <lineage>
        <taxon>Eukaryota</taxon>
        <taxon>Fungi</taxon>
        <taxon>Dikarya</taxon>
        <taxon>Basidiomycota</taxon>
        <taxon>Agaricomycotina</taxon>
        <taxon>Agaricomycetes</taxon>
        <taxon>Agaricomycetidae</taxon>
        <taxon>Agaricales</taxon>
        <taxon>Agaricineae</taxon>
        <taxon>Hydnangiaceae</taxon>
        <taxon>Laccaria</taxon>
    </lineage>
</organism>
<proteinExistence type="predicted"/>
<protein>
    <submittedName>
        <fullName evidence="2">Uncharacterized protein</fullName>
    </submittedName>
</protein>
<sequence>MPRCVTSLHFFNHHNHNLTQRQPQHDTSTPNANDHPQLARHHDQPKTKSPTHKRQQTPSKTDHHHPPRFTNDSQHPQTDTGDNEPM</sequence>
<feature type="region of interest" description="Disordered" evidence="1">
    <location>
        <begin position="14"/>
        <end position="86"/>
    </location>
</feature>
<feature type="compositionally biased region" description="Polar residues" evidence="1">
    <location>
        <begin position="18"/>
        <end position="34"/>
    </location>
</feature>
<evidence type="ECO:0000313" key="3">
    <source>
        <dbReference type="Proteomes" id="UP000054477"/>
    </source>
</evidence>
<accession>A0A0C9WI53</accession>
<feature type="compositionally biased region" description="Polar residues" evidence="1">
    <location>
        <begin position="70"/>
        <end position="80"/>
    </location>
</feature>
<reference evidence="2 3" key="1">
    <citation type="submission" date="2014-04" db="EMBL/GenBank/DDBJ databases">
        <authorList>
            <consortium name="DOE Joint Genome Institute"/>
            <person name="Kuo A."/>
            <person name="Kohler A."/>
            <person name="Nagy L.G."/>
            <person name="Floudas D."/>
            <person name="Copeland A."/>
            <person name="Barry K.W."/>
            <person name="Cichocki N."/>
            <person name="Veneault-Fourrey C."/>
            <person name="LaButti K."/>
            <person name="Lindquist E.A."/>
            <person name="Lipzen A."/>
            <person name="Lundell T."/>
            <person name="Morin E."/>
            <person name="Murat C."/>
            <person name="Sun H."/>
            <person name="Tunlid A."/>
            <person name="Henrissat B."/>
            <person name="Grigoriev I.V."/>
            <person name="Hibbett D.S."/>
            <person name="Martin F."/>
            <person name="Nordberg H.P."/>
            <person name="Cantor M.N."/>
            <person name="Hua S.X."/>
        </authorList>
    </citation>
    <scope>NUCLEOTIDE SEQUENCE [LARGE SCALE GENOMIC DNA]</scope>
    <source>
        <strain evidence="2 3">LaAM-08-1</strain>
    </source>
</reference>
<keyword evidence="3" id="KW-1185">Reference proteome</keyword>